<dbReference type="InterPro" id="IPR000835">
    <property type="entry name" value="HTH_MarR-typ"/>
</dbReference>
<organism evidence="2 3">
    <name type="scientific">Chitinophaga niastensis</name>
    <dbReference type="NCBI Taxonomy" id="536980"/>
    <lineage>
        <taxon>Bacteria</taxon>
        <taxon>Pseudomonadati</taxon>
        <taxon>Bacteroidota</taxon>
        <taxon>Chitinophagia</taxon>
        <taxon>Chitinophagales</taxon>
        <taxon>Chitinophagaceae</taxon>
        <taxon>Chitinophaga</taxon>
    </lineage>
</organism>
<comment type="caution">
    <text evidence="2">The sequence shown here is derived from an EMBL/GenBank/DDBJ whole genome shotgun (WGS) entry which is preliminary data.</text>
</comment>
<protein>
    <submittedName>
        <fullName evidence="2">DNA-binding MarR family transcriptional regulator</fullName>
    </submittedName>
</protein>
<dbReference type="PROSITE" id="PS50995">
    <property type="entry name" value="HTH_MARR_2"/>
    <property type="match status" value="1"/>
</dbReference>
<evidence type="ECO:0000313" key="2">
    <source>
        <dbReference type="EMBL" id="PSL43929.1"/>
    </source>
</evidence>
<dbReference type="OrthoDB" id="9804055at2"/>
<dbReference type="InterPro" id="IPR036390">
    <property type="entry name" value="WH_DNA-bd_sf"/>
</dbReference>
<dbReference type="GO" id="GO:0003677">
    <property type="term" value="F:DNA binding"/>
    <property type="evidence" value="ECO:0007669"/>
    <property type="project" value="UniProtKB-KW"/>
</dbReference>
<dbReference type="Pfam" id="PF12802">
    <property type="entry name" value="MarR_2"/>
    <property type="match status" value="1"/>
</dbReference>
<name>A0A2P8HCH8_CHINA</name>
<evidence type="ECO:0000313" key="3">
    <source>
        <dbReference type="Proteomes" id="UP000240971"/>
    </source>
</evidence>
<sequence>MISKTDKIVAHDLRDLITRLYKRLHKEISNTEQMSVAEQNVLYQLTLKAHLLPSELCAQLNISSQYMSQVLNRLEDLKFIARKSSPSDKRKTQVTLTKSGRIKISDSRKEREQWLADMLSKNYSTEDKAAIKKVITLLNILTEQ</sequence>
<dbReference type="SUPFAM" id="SSF46785">
    <property type="entry name" value="Winged helix' DNA-binding domain"/>
    <property type="match status" value="1"/>
</dbReference>
<dbReference type="AlphaFoldDB" id="A0A2P8HCH8"/>
<dbReference type="PRINTS" id="PR00598">
    <property type="entry name" value="HTHMARR"/>
</dbReference>
<keyword evidence="3" id="KW-1185">Reference proteome</keyword>
<dbReference type="PANTHER" id="PTHR39515">
    <property type="entry name" value="CONSERVED PROTEIN"/>
    <property type="match status" value="1"/>
</dbReference>
<proteinExistence type="predicted"/>
<gene>
    <name evidence="2" type="ORF">CLV51_107241</name>
</gene>
<dbReference type="EMBL" id="PYAW01000007">
    <property type="protein sequence ID" value="PSL43929.1"/>
    <property type="molecule type" value="Genomic_DNA"/>
</dbReference>
<dbReference type="InterPro" id="IPR052526">
    <property type="entry name" value="HTH-type_Bedaq_tolerance"/>
</dbReference>
<reference evidence="2 3" key="1">
    <citation type="submission" date="2018-03" db="EMBL/GenBank/DDBJ databases">
        <title>Genomic Encyclopedia of Archaeal and Bacterial Type Strains, Phase II (KMG-II): from individual species to whole genera.</title>
        <authorList>
            <person name="Goeker M."/>
        </authorList>
    </citation>
    <scope>NUCLEOTIDE SEQUENCE [LARGE SCALE GENOMIC DNA]</scope>
    <source>
        <strain evidence="2 3">DSM 24859</strain>
    </source>
</reference>
<dbReference type="Proteomes" id="UP000240971">
    <property type="component" value="Unassembled WGS sequence"/>
</dbReference>
<dbReference type="InterPro" id="IPR036388">
    <property type="entry name" value="WH-like_DNA-bd_sf"/>
</dbReference>
<dbReference type="GO" id="GO:0003700">
    <property type="term" value="F:DNA-binding transcription factor activity"/>
    <property type="evidence" value="ECO:0007669"/>
    <property type="project" value="InterPro"/>
</dbReference>
<feature type="domain" description="HTH marR-type" evidence="1">
    <location>
        <begin position="10"/>
        <end position="144"/>
    </location>
</feature>
<dbReference type="Gene3D" id="1.10.10.10">
    <property type="entry name" value="Winged helix-like DNA-binding domain superfamily/Winged helix DNA-binding domain"/>
    <property type="match status" value="1"/>
</dbReference>
<accession>A0A2P8HCH8</accession>
<dbReference type="RefSeq" id="WP_106530892.1">
    <property type="nucleotide sequence ID" value="NZ_PYAW01000007.1"/>
</dbReference>
<dbReference type="SMART" id="SM00347">
    <property type="entry name" value="HTH_MARR"/>
    <property type="match status" value="1"/>
</dbReference>
<keyword evidence="2" id="KW-0238">DNA-binding</keyword>
<evidence type="ECO:0000259" key="1">
    <source>
        <dbReference type="PROSITE" id="PS50995"/>
    </source>
</evidence>
<dbReference type="PANTHER" id="PTHR39515:SF2">
    <property type="entry name" value="HTH-TYPE TRANSCRIPTIONAL REGULATOR RV0880"/>
    <property type="match status" value="1"/>
</dbReference>